<reference evidence="6" key="1">
    <citation type="submission" date="2016-10" db="EMBL/GenBank/DDBJ databases">
        <authorList>
            <person name="Varghese N."/>
            <person name="Submissions S."/>
        </authorList>
    </citation>
    <scope>NUCLEOTIDE SEQUENCE [LARGE SCALE GENOMIC DNA]</scope>
    <source>
        <strain evidence="6">ATCC 25963</strain>
    </source>
</reference>
<dbReference type="InterPro" id="IPR029061">
    <property type="entry name" value="THDP-binding"/>
</dbReference>
<dbReference type="Proteomes" id="UP000199400">
    <property type="component" value="Unassembled WGS sequence"/>
</dbReference>
<keyword evidence="6" id="KW-1185">Reference proteome</keyword>
<dbReference type="InterPro" id="IPR033248">
    <property type="entry name" value="Transketolase_C"/>
</dbReference>
<protein>
    <recommendedName>
        <fullName evidence="2">3-methyl-2-oxobutanoate dehydrogenase (2-methylpropanoyl-transferring)</fullName>
        <ecNumber evidence="2">1.2.4.4</ecNumber>
    </recommendedName>
</protein>
<gene>
    <name evidence="5" type="ORF">SAMN02745121_04971</name>
</gene>
<name>A0A1I2C6E5_9BACT</name>
<evidence type="ECO:0000259" key="4">
    <source>
        <dbReference type="SMART" id="SM00861"/>
    </source>
</evidence>
<feature type="domain" description="Transketolase-like pyrimidine-binding" evidence="4">
    <location>
        <begin position="1"/>
        <end position="179"/>
    </location>
</feature>
<dbReference type="STRING" id="54.SAMN02745121_04971"/>
<dbReference type="GO" id="GO:0007584">
    <property type="term" value="P:response to nutrient"/>
    <property type="evidence" value="ECO:0007669"/>
    <property type="project" value="TreeGrafter"/>
</dbReference>
<sequence>MSTLERLSTIVAELLRDDVRRVLVGEDVRQGGMLGLSRVAMRDPSLSSRVLATPLTPAASLAHATGLALAGRRPIVALASATALLEGYAALRELGRISATSAGERSAPVLIVAPTGPGFGLGGDGAASPDGVIAGVSGLRVAILGDAREAGAMLRAAANFEAGEDPTVLLLPRALLLREVEDGEIVETLGRPLCAARCVRDGAAATVFAWGAAVDVACAAAEQSGHDAAVYELGGLAPLDVEELVAAAAKTGKLVIAHAGGLSFGPGAELAALFADRAILHLDAPIVRVAGREGPLARADEMSGLPSVAALVDAIHQVVTY</sequence>
<dbReference type="OrthoDB" id="7821727at2"/>
<dbReference type="RefSeq" id="WP_096329138.1">
    <property type="nucleotide sequence ID" value="NZ_FOMX01000016.1"/>
</dbReference>
<evidence type="ECO:0000256" key="3">
    <source>
        <dbReference type="ARBA" id="ARBA00023002"/>
    </source>
</evidence>
<dbReference type="SUPFAM" id="SSF52922">
    <property type="entry name" value="TK C-terminal domain-like"/>
    <property type="match status" value="1"/>
</dbReference>
<evidence type="ECO:0000256" key="2">
    <source>
        <dbReference type="ARBA" id="ARBA00012277"/>
    </source>
</evidence>
<dbReference type="PANTHER" id="PTHR42980">
    <property type="entry name" value="2-OXOISOVALERATE DEHYDROGENASE SUBUNIT BETA-RELATED"/>
    <property type="match status" value="1"/>
</dbReference>
<dbReference type="SUPFAM" id="SSF52518">
    <property type="entry name" value="Thiamin diphosphate-binding fold (THDP-binding)"/>
    <property type="match status" value="1"/>
</dbReference>
<evidence type="ECO:0000256" key="1">
    <source>
        <dbReference type="ARBA" id="ARBA00001964"/>
    </source>
</evidence>
<organism evidence="5 6">
    <name type="scientific">Nannocystis exedens</name>
    <dbReference type="NCBI Taxonomy" id="54"/>
    <lineage>
        <taxon>Bacteria</taxon>
        <taxon>Pseudomonadati</taxon>
        <taxon>Myxococcota</taxon>
        <taxon>Polyangia</taxon>
        <taxon>Nannocystales</taxon>
        <taxon>Nannocystaceae</taxon>
        <taxon>Nannocystis</taxon>
    </lineage>
</organism>
<dbReference type="EC" id="1.2.4.4" evidence="2"/>
<accession>A0A1I2C6E5</accession>
<dbReference type="Pfam" id="PF02780">
    <property type="entry name" value="Transketolase_C"/>
    <property type="match status" value="1"/>
</dbReference>
<evidence type="ECO:0000313" key="6">
    <source>
        <dbReference type="Proteomes" id="UP000199400"/>
    </source>
</evidence>
<dbReference type="GO" id="GO:0009083">
    <property type="term" value="P:branched-chain amino acid catabolic process"/>
    <property type="evidence" value="ECO:0007669"/>
    <property type="project" value="TreeGrafter"/>
</dbReference>
<keyword evidence="3" id="KW-0560">Oxidoreductase</keyword>
<dbReference type="Gene3D" id="3.40.50.970">
    <property type="match status" value="1"/>
</dbReference>
<dbReference type="InterPro" id="IPR005475">
    <property type="entry name" value="Transketolase-like_Pyr-bd"/>
</dbReference>
<dbReference type="EMBL" id="FOMX01000016">
    <property type="protein sequence ID" value="SFE63220.1"/>
    <property type="molecule type" value="Genomic_DNA"/>
</dbReference>
<dbReference type="PANTHER" id="PTHR42980:SF1">
    <property type="entry name" value="2-OXOISOVALERATE DEHYDROGENASE SUBUNIT BETA, MITOCHONDRIAL"/>
    <property type="match status" value="1"/>
</dbReference>
<dbReference type="SMART" id="SM00861">
    <property type="entry name" value="Transket_pyr"/>
    <property type="match status" value="1"/>
</dbReference>
<dbReference type="GO" id="GO:0003863">
    <property type="term" value="F:branched-chain 2-oxo acid dehydrogenase activity"/>
    <property type="evidence" value="ECO:0007669"/>
    <property type="project" value="UniProtKB-EC"/>
</dbReference>
<proteinExistence type="predicted"/>
<dbReference type="InterPro" id="IPR009014">
    <property type="entry name" value="Transketo_C/PFOR_II"/>
</dbReference>
<evidence type="ECO:0000313" key="5">
    <source>
        <dbReference type="EMBL" id="SFE63220.1"/>
    </source>
</evidence>
<dbReference type="Gene3D" id="3.40.50.920">
    <property type="match status" value="1"/>
</dbReference>
<comment type="cofactor">
    <cofactor evidence="1">
        <name>thiamine diphosphate</name>
        <dbReference type="ChEBI" id="CHEBI:58937"/>
    </cofactor>
</comment>
<dbReference type="AlphaFoldDB" id="A0A1I2C6E5"/>
<dbReference type="Pfam" id="PF02779">
    <property type="entry name" value="Transket_pyr"/>
    <property type="match status" value="1"/>
</dbReference>